<keyword evidence="5" id="KW-1185">Reference proteome</keyword>
<proteinExistence type="predicted"/>
<dbReference type="Proteomes" id="UP000238288">
    <property type="component" value="Chromosome PCAR9a"/>
</dbReference>
<dbReference type="CDD" id="cd00761">
    <property type="entry name" value="Glyco_tranf_GTA_type"/>
    <property type="match status" value="1"/>
</dbReference>
<evidence type="ECO:0000313" key="4">
    <source>
        <dbReference type="Proteomes" id="UP000238288"/>
    </source>
</evidence>
<dbReference type="AlphaFoldDB" id="A0A2K4XA46"/>
<dbReference type="EMBL" id="LT965928">
    <property type="protein sequence ID" value="SOU41183.1"/>
    <property type="molecule type" value="Genomic_DNA"/>
</dbReference>
<dbReference type="InterPro" id="IPR029044">
    <property type="entry name" value="Nucleotide-diphossugar_trans"/>
</dbReference>
<dbReference type="InterPro" id="IPR001173">
    <property type="entry name" value="Glyco_trans_2-like"/>
</dbReference>
<dbReference type="PANTHER" id="PTHR22916">
    <property type="entry name" value="GLYCOSYLTRANSFERASE"/>
    <property type="match status" value="1"/>
</dbReference>
<keyword evidence="3" id="KW-0328">Glycosyltransferase</keyword>
<dbReference type="Pfam" id="PF00535">
    <property type="entry name" value="Glycos_transf_2"/>
    <property type="match status" value="1"/>
</dbReference>
<dbReference type="GeneID" id="93663841"/>
<dbReference type="SUPFAM" id="SSF53448">
    <property type="entry name" value="Nucleotide-diphospho-sugar transferases"/>
    <property type="match status" value="1"/>
</dbReference>
<dbReference type="OrthoDB" id="9802649at2"/>
<dbReference type="Proteomes" id="UP000615003">
    <property type="component" value="Unassembled WGS sequence"/>
</dbReference>
<evidence type="ECO:0000259" key="1">
    <source>
        <dbReference type="Pfam" id="PF00535"/>
    </source>
</evidence>
<dbReference type="PANTHER" id="PTHR22916:SF3">
    <property type="entry name" value="UDP-GLCNAC:BETAGAL BETA-1,3-N-ACETYLGLUCOSAMINYLTRANSFERASE-LIKE PROTEIN 1"/>
    <property type="match status" value="1"/>
</dbReference>
<organism evidence="3 4">
    <name type="scientific">Pseudoalteromonas carrageenovora IAM 12662</name>
    <dbReference type="NCBI Taxonomy" id="1314868"/>
    <lineage>
        <taxon>Bacteria</taxon>
        <taxon>Pseudomonadati</taxon>
        <taxon>Pseudomonadota</taxon>
        <taxon>Gammaproteobacteria</taxon>
        <taxon>Alteromonadales</taxon>
        <taxon>Pseudoalteromonadaceae</taxon>
        <taxon>Pseudoalteromonas</taxon>
    </lineage>
</organism>
<gene>
    <name evidence="3" type="primary">exoO</name>
    <name evidence="2" type="synonym">migA</name>
    <name evidence="3" type="ORF">PCAR9_A30352</name>
    <name evidence="2" type="ORF">PCARR_a3088</name>
</gene>
<sequence>MKVELEVSVIIAAWNSEKFISKAIDSALQQDINLEVIVVDDFSNDNTCSVVENYKDERVRLIRSSKNGGPGAARNIGFSAAKGKWIAVLDSDDYFLPNRLNTMINSDDGTADILIDDFYMCLGDPNELKPFYTNNELKKGNLSLAEFIAGNSDFMGKKTTGYVKPIFLKSFLITNKVRYWPEVRIGEDYYFLASCLAAKAKAKVVEVCGYVYNIRGDSISGKLNQEHIDKFQWGDKKFADMYPFQPLEYKAFKLRSRNLSKTKSYISLVESIKNKKVLKSLCIVIANPRACSLLWLPIRKRLLN</sequence>
<dbReference type="GO" id="GO:0016758">
    <property type="term" value="F:hexosyltransferase activity"/>
    <property type="evidence" value="ECO:0007669"/>
    <property type="project" value="UniProtKB-ARBA"/>
</dbReference>
<evidence type="ECO:0000313" key="5">
    <source>
        <dbReference type="Proteomes" id="UP000615003"/>
    </source>
</evidence>
<evidence type="ECO:0000313" key="2">
    <source>
        <dbReference type="EMBL" id="MBE0381340.1"/>
    </source>
</evidence>
<keyword evidence="3" id="KW-0808">Transferase</keyword>
<protein>
    <submittedName>
        <fullName evidence="2">Alpha-1,6-rhamnosyltransferase</fullName>
    </submittedName>
    <submittedName>
        <fullName evidence="3">Beta-D-1,6 glucosyl transferase, family GT2</fullName>
        <ecNumber evidence="3">2.4.1.-</ecNumber>
    </submittedName>
</protein>
<reference evidence="2 5" key="1">
    <citation type="submission" date="2015-06" db="EMBL/GenBank/DDBJ databases">
        <title>Genome sequence of Pseudoalteromonas carrageenovora.</title>
        <authorList>
            <person name="Xie B.-B."/>
            <person name="Rong J.-C."/>
            <person name="Qin Q.-L."/>
            <person name="Zhang Y.-Z."/>
        </authorList>
    </citation>
    <scope>NUCLEOTIDE SEQUENCE [LARGE SCALE GENOMIC DNA]</scope>
    <source>
        <strain evidence="2 5">IAM 12662</strain>
    </source>
</reference>
<dbReference type="EMBL" id="AQGW01000014">
    <property type="protein sequence ID" value="MBE0381340.1"/>
    <property type="molecule type" value="Genomic_DNA"/>
</dbReference>
<accession>A0A2K4XA46</accession>
<evidence type="ECO:0000313" key="3">
    <source>
        <dbReference type="EMBL" id="SOU41183.1"/>
    </source>
</evidence>
<feature type="domain" description="Glycosyltransferase 2-like" evidence="1">
    <location>
        <begin position="8"/>
        <end position="134"/>
    </location>
</feature>
<reference evidence="3 4" key="2">
    <citation type="submission" date="2017-11" db="EMBL/GenBank/DDBJ databases">
        <authorList>
            <person name="Han C.G."/>
        </authorList>
    </citation>
    <scope>NUCLEOTIDE SEQUENCE [LARGE SCALE GENOMIC DNA]</scope>
    <source>
        <strain evidence="4">ATCC 43555</strain>
        <strain evidence="3">ATCC43555</strain>
    </source>
</reference>
<dbReference type="Gene3D" id="3.90.550.10">
    <property type="entry name" value="Spore Coat Polysaccharide Biosynthesis Protein SpsA, Chain A"/>
    <property type="match status" value="1"/>
</dbReference>
<dbReference type="RefSeq" id="WP_058549722.1">
    <property type="nucleotide sequence ID" value="NZ_AQGW01000014.1"/>
</dbReference>
<name>A0A2K4XA46_PSEVC</name>
<dbReference type="EC" id="2.4.1.-" evidence="3"/>